<dbReference type="Pfam" id="PF00320">
    <property type="entry name" value="GATA"/>
    <property type="match status" value="1"/>
</dbReference>
<dbReference type="OrthoDB" id="515401at2759"/>
<evidence type="ECO:0000256" key="8">
    <source>
        <dbReference type="PROSITE-ProRule" id="PRU00094"/>
    </source>
</evidence>
<evidence type="ECO:0000256" key="9">
    <source>
        <dbReference type="SAM" id="MobiDB-lite"/>
    </source>
</evidence>
<dbReference type="PANTHER" id="PTHR10071:SF337">
    <property type="entry name" value="GATA-BINDING FACTOR A"/>
    <property type="match status" value="1"/>
</dbReference>
<feature type="domain" description="GATA-type" evidence="10">
    <location>
        <begin position="288"/>
        <end position="337"/>
    </location>
</feature>
<evidence type="ECO:0000256" key="7">
    <source>
        <dbReference type="ARBA" id="ARBA00023242"/>
    </source>
</evidence>
<dbReference type="SMART" id="SM00401">
    <property type="entry name" value="ZnF_GATA"/>
    <property type="match status" value="1"/>
</dbReference>
<evidence type="ECO:0000256" key="4">
    <source>
        <dbReference type="ARBA" id="ARBA00022833"/>
    </source>
</evidence>
<dbReference type="InterPro" id="IPR039355">
    <property type="entry name" value="Transcription_factor_GATA"/>
</dbReference>
<dbReference type="GO" id="GO:0005634">
    <property type="term" value="C:nucleus"/>
    <property type="evidence" value="ECO:0007669"/>
    <property type="project" value="UniProtKB-SubCell"/>
</dbReference>
<dbReference type="PRINTS" id="PR00619">
    <property type="entry name" value="GATAZNFINGER"/>
</dbReference>
<dbReference type="SUPFAM" id="SSF57716">
    <property type="entry name" value="Glucocorticoid receptor-like (DNA-binding domain)"/>
    <property type="match status" value="1"/>
</dbReference>
<dbReference type="GO" id="GO:0000978">
    <property type="term" value="F:RNA polymerase II cis-regulatory region sequence-specific DNA binding"/>
    <property type="evidence" value="ECO:0007669"/>
    <property type="project" value="TreeGrafter"/>
</dbReference>
<dbReference type="InterPro" id="IPR013088">
    <property type="entry name" value="Znf_NHR/GATA"/>
</dbReference>
<keyword evidence="6" id="KW-0804">Transcription</keyword>
<dbReference type="GO" id="GO:0045165">
    <property type="term" value="P:cell fate commitment"/>
    <property type="evidence" value="ECO:0007669"/>
    <property type="project" value="TreeGrafter"/>
</dbReference>
<dbReference type="Gene3D" id="3.30.50.10">
    <property type="entry name" value="Erythroid Transcription Factor GATA-1, subunit A"/>
    <property type="match status" value="1"/>
</dbReference>
<dbReference type="AlphaFoldDB" id="A0A482VSL8"/>
<proteinExistence type="predicted"/>
<accession>A0A482VSL8</accession>
<keyword evidence="5" id="KW-0805">Transcription regulation</keyword>
<evidence type="ECO:0000256" key="2">
    <source>
        <dbReference type="ARBA" id="ARBA00022723"/>
    </source>
</evidence>
<dbReference type="GO" id="GO:0045944">
    <property type="term" value="P:positive regulation of transcription by RNA polymerase II"/>
    <property type="evidence" value="ECO:0007669"/>
    <property type="project" value="TreeGrafter"/>
</dbReference>
<protein>
    <submittedName>
        <fullName evidence="11">Transcription factor GATA-4-like</fullName>
    </submittedName>
</protein>
<evidence type="ECO:0000259" key="10">
    <source>
        <dbReference type="PROSITE" id="PS50114"/>
    </source>
</evidence>
<comment type="subcellular location">
    <subcellularLocation>
        <location evidence="1">Nucleus</location>
    </subcellularLocation>
</comment>
<keyword evidence="4" id="KW-0862">Zinc</keyword>
<dbReference type="EMBL" id="QDEB01068012">
    <property type="protein sequence ID" value="RZC35764.1"/>
    <property type="molecule type" value="Genomic_DNA"/>
</dbReference>
<keyword evidence="12" id="KW-1185">Reference proteome</keyword>
<dbReference type="GO" id="GO:0000122">
    <property type="term" value="P:negative regulation of transcription by RNA polymerase II"/>
    <property type="evidence" value="ECO:0007669"/>
    <property type="project" value="TreeGrafter"/>
</dbReference>
<gene>
    <name evidence="11" type="ORF">BDFB_009777</name>
</gene>
<keyword evidence="3 8" id="KW-0863">Zinc-finger</keyword>
<feature type="region of interest" description="Disordered" evidence="9">
    <location>
        <begin position="1"/>
        <end position="20"/>
    </location>
</feature>
<dbReference type="PROSITE" id="PS50114">
    <property type="entry name" value="GATA_ZN_FINGER_2"/>
    <property type="match status" value="1"/>
</dbReference>
<dbReference type="InterPro" id="IPR000679">
    <property type="entry name" value="Znf_GATA"/>
</dbReference>
<keyword evidence="2" id="KW-0479">Metal-binding</keyword>
<dbReference type="GO" id="GO:0000981">
    <property type="term" value="F:DNA-binding transcription factor activity, RNA polymerase II-specific"/>
    <property type="evidence" value="ECO:0007669"/>
    <property type="project" value="TreeGrafter"/>
</dbReference>
<evidence type="ECO:0000256" key="1">
    <source>
        <dbReference type="ARBA" id="ARBA00004123"/>
    </source>
</evidence>
<sequence length="338" mass="37734">MEQKDPAPSEIKPKVEVKAEQPAQSVIIRRQVITTAGTIEENIEEARIEQIAGEEIVKTSESPVQNAQEQDQNNSQIVQYEDQTTSDQNYEEAGQQVYVTEAVITTEGYSSQAEYNQQSTVTYEALEMAPNASITIESAEYADLESVNNPHYNQYGNDATQYLQHHQYQNQYSNYTVDRAGAESPQSALYRDTDPNLASSRYQTYDVSNQSVSNQVTLISANGTFQYTAQNPGWTGSGGTEYAYHQQNSMALHQPDSTQHYPNLPNWANNSSSVEDSSRAQIREVHIKECVNCGASVTPLWRRDGTGHYLCNACGLYNKINGVNRPPVRPTKKPQAKT</sequence>
<dbReference type="GO" id="GO:0008270">
    <property type="term" value="F:zinc ion binding"/>
    <property type="evidence" value="ECO:0007669"/>
    <property type="project" value="UniProtKB-KW"/>
</dbReference>
<organism evidence="11 12">
    <name type="scientific">Asbolus verrucosus</name>
    <name type="common">Desert ironclad beetle</name>
    <dbReference type="NCBI Taxonomy" id="1661398"/>
    <lineage>
        <taxon>Eukaryota</taxon>
        <taxon>Metazoa</taxon>
        <taxon>Ecdysozoa</taxon>
        <taxon>Arthropoda</taxon>
        <taxon>Hexapoda</taxon>
        <taxon>Insecta</taxon>
        <taxon>Pterygota</taxon>
        <taxon>Neoptera</taxon>
        <taxon>Endopterygota</taxon>
        <taxon>Coleoptera</taxon>
        <taxon>Polyphaga</taxon>
        <taxon>Cucujiformia</taxon>
        <taxon>Tenebrionidae</taxon>
        <taxon>Pimeliinae</taxon>
        <taxon>Asbolus</taxon>
    </lineage>
</organism>
<feature type="compositionally biased region" description="Basic and acidic residues" evidence="9">
    <location>
        <begin position="1"/>
        <end position="19"/>
    </location>
</feature>
<dbReference type="PROSITE" id="PS00344">
    <property type="entry name" value="GATA_ZN_FINGER_1"/>
    <property type="match status" value="1"/>
</dbReference>
<evidence type="ECO:0000313" key="12">
    <source>
        <dbReference type="Proteomes" id="UP000292052"/>
    </source>
</evidence>
<comment type="caution">
    <text evidence="11">The sequence shown here is derived from an EMBL/GenBank/DDBJ whole genome shotgun (WGS) entry which is preliminary data.</text>
</comment>
<evidence type="ECO:0000256" key="3">
    <source>
        <dbReference type="ARBA" id="ARBA00022771"/>
    </source>
</evidence>
<keyword evidence="7" id="KW-0539">Nucleus</keyword>
<name>A0A482VSL8_ASBVE</name>
<dbReference type="PANTHER" id="PTHR10071">
    <property type="entry name" value="TRANSCRIPTION FACTOR GATA FAMILY MEMBER"/>
    <property type="match status" value="1"/>
</dbReference>
<dbReference type="CDD" id="cd00202">
    <property type="entry name" value="ZnF_GATA"/>
    <property type="match status" value="1"/>
</dbReference>
<evidence type="ECO:0000256" key="6">
    <source>
        <dbReference type="ARBA" id="ARBA00023163"/>
    </source>
</evidence>
<dbReference type="STRING" id="1661398.A0A482VSL8"/>
<evidence type="ECO:0000256" key="5">
    <source>
        <dbReference type="ARBA" id="ARBA00023015"/>
    </source>
</evidence>
<reference evidence="11 12" key="1">
    <citation type="submission" date="2017-03" db="EMBL/GenBank/DDBJ databases">
        <title>Genome of the blue death feigning beetle - Asbolus verrucosus.</title>
        <authorList>
            <person name="Rider S.D."/>
        </authorList>
    </citation>
    <scope>NUCLEOTIDE SEQUENCE [LARGE SCALE GENOMIC DNA]</scope>
    <source>
        <strain evidence="11">Butters</strain>
        <tissue evidence="11">Head and leg muscle</tissue>
    </source>
</reference>
<dbReference type="Proteomes" id="UP000292052">
    <property type="component" value="Unassembled WGS sequence"/>
</dbReference>
<evidence type="ECO:0000313" key="11">
    <source>
        <dbReference type="EMBL" id="RZC35764.1"/>
    </source>
</evidence>